<dbReference type="PANTHER" id="PTHR42659:SF2">
    <property type="entry name" value="XANTHINE DEHYDROGENASE SUBUNIT C-RELATED"/>
    <property type="match status" value="1"/>
</dbReference>
<organism evidence="5 6">
    <name type="scientific">Sulfobacillus benefaciens</name>
    <dbReference type="NCBI Taxonomy" id="453960"/>
    <lineage>
        <taxon>Bacteria</taxon>
        <taxon>Bacillati</taxon>
        <taxon>Bacillota</taxon>
        <taxon>Clostridia</taxon>
        <taxon>Eubacteriales</taxon>
        <taxon>Clostridiales Family XVII. Incertae Sedis</taxon>
        <taxon>Sulfobacillus</taxon>
    </lineage>
</organism>
<evidence type="ECO:0000256" key="1">
    <source>
        <dbReference type="ARBA" id="ARBA00022630"/>
    </source>
</evidence>
<comment type="caution">
    <text evidence="5">The sequence shown here is derived from an EMBL/GenBank/DDBJ whole genome shotgun (WGS) entry which is preliminary data.</text>
</comment>
<evidence type="ECO:0000256" key="2">
    <source>
        <dbReference type="ARBA" id="ARBA00022827"/>
    </source>
</evidence>
<keyword evidence="2" id="KW-0274">FAD</keyword>
<dbReference type="GO" id="GO:0016491">
    <property type="term" value="F:oxidoreductase activity"/>
    <property type="evidence" value="ECO:0007669"/>
    <property type="project" value="UniProtKB-KW"/>
</dbReference>
<proteinExistence type="predicted"/>
<dbReference type="SUPFAM" id="SSF55447">
    <property type="entry name" value="CO dehydrogenase flavoprotein C-terminal domain-like"/>
    <property type="match status" value="1"/>
</dbReference>
<accession>A0A2T2XF18</accession>
<dbReference type="SMART" id="SM01092">
    <property type="entry name" value="CO_deh_flav_C"/>
    <property type="match status" value="1"/>
</dbReference>
<dbReference type="InterPro" id="IPR016169">
    <property type="entry name" value="FAD-bd_PCMH_sub2"/>
</dbReference>
<dbReference type="Gene3D" id="3.30.390.50">
    <property type="entry name" value="CO dehydrogenase flavoprotein, C-terminal domain"/>
    <property type="match status" value="1"/>
</dbReference>
<dbReference type="PROSITE" id="PS51387">
    <property type="entry name" value="FAD_PCMH"/>
    <property type="match status" value="1"/>
</dbReference>
<dbReference type="InterPro" id="IPR016166">
    <property type="entry name" value="FAD-bd_PCMH"/>
</dbReference>
<dbReference type="InterPro" id="IPR051312">
    <property type="entry name" value="Diverse_Substr_Oxidored"/>
</dbReference>
<dbReference type="SUPFAM" id="SSF56176">
    <property type="entry name" value="FAD-binding/transporter-associated domain-like"/>
    <property type="match status" value="1"/>
</dbReference>
<feature type="domain" description="FAD-binding PCMH-type" evidence="4">
    <location>
        <begin position="1"/>
        <end position="179"/>
    </location>
</feature>
<dbReference type="Gene3D" id="3.30.43.10">
    <property type="entry name" value="Uridine Diphospho-n-acetylenolpyruvylglucosamine Reductase, domain 2"/>
    <property type="match status" value="1"/>
</dbReference>
<dbReference type="GO" id="GO:0071949">
    <property type="term" value="F:FAD binding"/>
    <property type="evidence" value="ECO:0007669"/>
    <property type="project" value="InterPro"/>
</dbReference>
<keyword evidence="3" id="KW-0560">Oxidoreductase</keyword>
<gene>
    <name evidence="5" type="ORF">C7B46_11410</name>
</gene>
<evidence type="ECO:0000259" key="4">
    <source>
        <dbReference type="PROSITE" id="PS51387"/>
    </source>
</evidence>
<dbReference type="InterPro" id="IPR036683">
    <property type="entry name" value="CO_DH_flav_C_dom_sf"/>
</dbReference>
<evidence type="ECO:0000313" key="6">
    <source>
        <dbReference type="Proteomes" id="UP000242972"/>
    </source>
</evidence>
<dbReference type="InterPro" id="IPR036318">
    <property type="entry name" value="FAD-bd_PCMH-like_sf"/>
</dbReference>
<dbReference type="Pfam" id="PF03450">
    <property type="entry name" value="CO_deh_flav_C"/>
    <property type="match status" value="1"/>
</dbReference>
<dbReference type="AlphaFoldDB" id="A0A2T2XF18"/>
<protein>
    <submittedName>
        <fullName evidence="5">Molybdopterin dehydrogenase</fullName>
    </submittedName>
</protein>
<dbReference type="Proteomes" id="UP000242972">
    <property type="component" value="Unassembled WGS sequence"/>
</dbReference>
<dbReference type="Pfam" id="PF00941">
    <property type="entry name" value="FAD_binding_5"/>
    <property type="match status" value="1"/>
</dbReference>
<reference evidence="5 6" key="1">
    <citation type="journal article" date="2014" name="BMC Genomics">
        <title>Comparison of environmental and isolate Sulfobacillus genomes reveals diverse carbon, sulfur, nitrogen, and hydrogen metabolisms.</title>
        <authorList>
            <person name="Justice N.B."/>
            <person name="Norman A."/>
            <person name="Brown C.T."/>
            <person name="Singh A."/>
            <person name="Thomas B.C."/>
            <person name="Banfield J.F."/>
        </authorList>
    </citation>
    <scope>NUCLEOTIDE SEQUENCE [LARGE SCALE GENOMIC DNA]</scope>
    <source>
        <strain evidence="5">AMDSBA4</strain>
    </source>
</reference>
<keyword evidence="1" id="KW-0285">Flavoprotein</keyword>
<name>A0A2T2XF18_9FIRM</name>
<dbReference type="InterPro" id="IPR005107">
    <property type="entry name" value="CO_DH_flav_C"/>
</dbReference>
<dbReference type="EMBL" id="PXYW01000027">
    <property type="protein sequence ID" value="PSR33089.1"/>
    <property type="molecule type" value="Genomic_DNA"/>
</dbReference>
<dbReference type="Gene3D" id="3.30.465.10">
    <property type="match status" value="1"/>
</dbReference>
<evidence type="ECO:0000313" key="5">
    <source>
        <dbReference type="EMBL" id="PSR33089.1"/>
    </source>
</evidence>
<dbReference type="InterPro" id="IPR002346">
    <property type="entry name" value="Mopterin_DH_FAD-bd"/>
</dbReference>
<dbReference type="InterPro" id="IPR016167">
    <property type="entry name" value="FAD-bd_PCMH_sub1"/>
</dbReference>
<evidence type="ECO:0000256" key="3">
    <source>
        <dbReference type="ARBA" id="ARBA00023002"/>
    </source>
</evidence>
<dbReference type="PANTHER" id="PTHR42659">
    <property type="entry name" value="XANTHINE DEHYDROGENASE SUBUNIT C-RELATED"/>
    <property type="match status" value="1"/>
</dbReference>
<sequence length="296" mass="31824">MKPAPFNYLRAATVDEVLQKLQEWGEEAKVLAGGQSLMPLLNMRLAQPRYIIDVNGLAEMTGMNWCPETQTLTVGALTRHRELLQHPLIETHAPLLREAAHFIGHLAIRSRGTLGGSIAHADPAAELPLVVIALGGTLVIQSLTGEHSIPIEEFFLGYYMTILKPDELITAVKIPGLANNTGYAITEFARRHGDFALASAAAVVTVDERGTIIKARCAVGGVAPQAIRCPAVDVSLSGARSPGDFAQAARQLENMIEPPDDVQASGEYRRYLAVELMSQAIGVAYARAVATKEARA</sequence>